<reference evidence="10" key="1">
    <citation type="journal article" date="2019" name="Int. J. Syst. Evol. Microbiol.">
        <title>The Global Catalogue of Microorganisms (GCM) 10K type strain sequencing project: providing services to taxonomists for standard genome sequencing and annotation.</title>
        <authorList>
            <consortium name="The Broad Institute Genomics Platform"/>
            <consortium name="The Broad Institute Genome Sequencing Center for Infectious Disease"/>
            <person name="Wu L."/>
            <person name="Ma J."/>
        </authorList>
    </citation>
    <scope>NUCLEOTIDE SEQUENCE [LARGE SCALE GENOMIC DNA]</scope>
    <source>
        <strain evidence="10">PCU 280</strain>
    </source>
</reference>
<dbReference type="InterPro" id="IPR036890">
    <property type="entry name" value="HATPase_C_sf"/>
</dbReference>
<comment type="caution">
    <text evidence="9">The sequence shown here is derived from an EMBL/GenBank/DDBJ whole genome shotgun (WGS) entry which is preliminary data.</text>
</comment>
<dbReference type="RefSeq" id="WP_379235511.1">
    <property type="nucleotide sequence ID" value="NZ_JBHSTE010000004.1"/>
</dbReference>
<keyword evidence="7" id="KW-1133">Transmembrane helix</keyword>
<dbReference type="PROSITE" id="PS50885">
    <property type="entry name" value="HAMP"/>
    <property type="match status" value="1"/>
</dbReference>
<dbReference type="Gene3D" id="6.10.340.10">
    <property type="match status" value="1"/>
</dbReference>
<dbReference type="EMBL" id="JBHSTE010000004">
    <property type="protein sequence ID" value="MFC6333736.1"/>
    <property type="molecule type" value="Genomic_DNA"/>
</dbReference>
<evidence type="ECO:0000256" key="1">
    <source>
        <dbReference type="ARBA" id="ARBA00004651"/>
    </source>
</evidence>
<dbReference type="SUPFAM" id="SSF55874">
    <property type="entry name" value="ATPase domain of HSP90 chaperone/DNA topoisomerase II/histidine kinase"/>
    <property type="match status" value="1"/>
</dbReference>
<dbReference type="Pfam" id="PF00672">
    <property type="entry name" value="HAMP"/>
    <property type="match status" value="1"/>
</dbReference>
<dbReference type="GO" id="GO:0004673">
    <property type="term" value="F:protein histidine kinase activity"/>
    <property type="evidence" value="ECO:0007669"/>
    <property type="project" value="UniProtKB-EC"/>
</dbReference>
<keyword evidence="2" id="KW-1003">Cell membrane</keyword>
<keyword evidence="5 9" id="KW-0418">Kinase</keyword>
<evidence type="ECO:0000313" key="9">
    <source>
        <dbReference type="EMBL" id="MFC6333736.1"/>
    </source>
</evidence>
<feature type="transmembrane region" description="Helical" evidence="7">
    <location>
        <begin position="308"/>
        <end position="330"/>
    </location>
</feature>
<dbReference type="InterPro" id="IPR010559">
    <property type="entry name" value="Sig_transdc_His_kin_internal"/>
</dbReference>
<feature type="domain" description="HAMP" evidence="8">
    <location>
        <begin position="331"/>
        <end position="383"/>
    </location>
</feature>
<accession>A0ABW1V7B4</accession>
<evidence type="ECO:0000259" key="8">
    <source>
        <dbReference type="PROSITE" id="PS50885"/>
    </source>
</evidence>
<dbReference type="Pfam" id="PF02518">
    <property type="entry name" value="HATPase_c"/>
    <property type="match status" value="1"/>
</dbReference>
<gene>
    <name evidence="9" type="ORF">ACFP56_14000</name>
</gene>
<comment type="subcellular location">
    <subcellularLocation>
        <location evidence="1">Cell membrane</location>
        <topology evidence="1">Multi-pass membrane protein</topology>
    </subcellularLocation>
</comment>
<dbReference type="InterPro" id="IPR003594">
    <property type="entry name" value="HATPase_dom"/>
</dbReference>
<dbReference type="InterPro" id="IPR050640">
    <property type="entry name" value="Bact_2-comp_sensor_kinase"/>
</dbReference>
<dbReference type="Gene3D" id="3.30.565.10">
    <property type="entry name" value="Histidine kinase-like ATPase, C-terminal domain"/>
    <property type="match status" value="1"/>
</dbReference>
<evidence type="ECO:0000256" key="5">
    <source>
        <dbReference type="ARBA" id="ARBA00022777"/>
    </source>
</evidence>
<evidence type="ECO:0000256" key="3">
    <source>
        <dbReference type="ARBA" id="ARBA00022553"/>
    </source>
</evidence>
<dbReference type="InterPro" id="IPR003660">
    <property type="entry name" value="HAMP_dom"/>
</dbReference>
<keyword evidence="10" id="KW-1185">Reference proteome</keyword>
<keyword evidence="3" id="KW-0597">Phosphoprotein</keyword>
<proteinExistence type="predicted"/>
<dbReference type="Pfam" id="PF06580">
    <property type="entry name" value="His_kinase"/>
    <property type="match status" value="1"/>
</dbReference>
<name>A0ABW1V7B4_9BACL</name>
<dbReference type="SMART" id="SM00304">
    <property type="entry name" value="HAMP"/>
    <property type="match status" value="1"/>
</dbReference>
<sequence>MKSIKRLRELIAGRLVNKLILLFSAIIIVVVGCLTFISYQMLYREAIGNSISSTTNNLMLVNQNMEDYVKEMEKRSLPQSNFDELSYAFIDEEESYSSRMLIENYLRGIFYNEEDLEGIYLYLVRTGKYYEVKRQRNDITISTHEDNSILEQPWYKEALQSQYNRSYQSLAFNTYEDSYSKKSEEGFFAYHRVLRSISTRAPQAVISFYYNRTIYSDILEDIPISGEEQLFWLSPTNEVFVASDPDVHRQLIDNHVIDELDHMDSNQYSYTVGDRQYLVIFDVGEKEGWKLIKQIPYSQINASAKQTLLFSLLIGLASLVLAIMLVIILANRITKPLIRLSAQMKRFGAGDFDATLEVVGSDELAYISHRFNSMVSRTNELINERYKLKLAEKNAVLKALEAEINPHFLYNALQAISTKALKQRQFDIVDMVDALALSLRYCISGKDIVTAEEELKHVGHYLAIQKARFGERLIVKLNVPPELQIVKVPKLSIQTLVENAVKHGVENVSKPVTIEITATAYEQHVAFSIMNDGPAIEMEKLKEIEYWLAQDWEESLYKQESIGLVNLNARLKLVYGNDAKLNMKSDERSTEMTIILPRGGNHEFD</sequence>
<evidence type="ECO:0000256" key="6">
    <source>
        <dbReference type="ARBA" id="ARBA00023136"/>
    </source>
</evidence>
<feature type="transmembrane region" description="Helical" evidence="7">
    <location>
        <begin position="20"/>
        <end position="42"/>
    </location>
</feature>
<keyword evidence="6 7" id="KW-0472">Membrane</keyword>
<evidence type="ECO:0000256" key="2">
    <source>
        <dbReference type="ARBA" id="ARBA00022475"/>
    </source>
</evidence>
<dbReference type="CDD" id="cd06225">
    <property type="entry name" value="HAMP"/>
    <property type="match status" value="1"/>
</dbReference>
<keyword evidence="4 9" id="KW-0808">Transferase</keyword>
<organism evidence="9 10">
    <name type="scientific">Paenibacillus septentrionalis</name>
    <dbReference type="NCBI Taxonomy" id="429342"/>
    <lineage>
        <taxon>Bacteria</taxon>
        <taxon>Bacillati</taxon>
        <taxon>Bacillota</taxon>
        <taxon>Bacilli</taxon>
        <taxon>Bacillales</taxon>
        <taxon>Paenibacillaceae</taxon>
        <taxon>Paenibacillus</taxon>
    </lineage>
</organism>
<dbReference type="PANTHER" id="PTHR34220:SF7">
    <property type="entry name" value="SENSOR HISTIDINE KINASE YPDA"/>
    <property type="match status" value="1"/>
</dbReference>
<dbReference type="SUPFAM" id="SSF158472">
    <property type="entry name" value="HAMP domain-like"/>
    <property type="match status" value="1"/>
</dbReference>
<dbReference type="Proteomes" id="UP001596233">
    <property type="component" value="Unassembled WGS sequence"/>
</dbReference>
<dbReference type="EC" id="2.7.13.3" evidence="9"/>
<evidence type="ECO:0000313" key="10">
    <source>
        <dbReference type="Proteomes" id="UP001596233"/>
    </source>
</evidence>
<keyword evidence="7" id="KW-0812">Transmembrane</keyword>
<evidence type="ECO:0000256" key="7">
    <source>
        <dbReference type="SAM" id="Phobius"/>
    </source>
</evidence>
<protein>
    <submittedName>
        <fullName evidence="9">Sensor histidine kinase</fullName>
        <ecNumber evidence="9">2.7.13.3</ecNumber>
    </submittedName>
</protein>
<evidence type="ECO:0000256" key="4">
    <source>
        <dbReference type="ARBA" id="ARBA00022679"/>
    </source>
</evidence>
<dbReference type="PANTHER" id="PTHR34220">
    <property type="entry name" value="SENSOR HISTIDINE KINASE YPDA"/>
    <property type="match status" value="1"/>
</dbReference>
<dbReference type="PROSITE" id="PS51257">
    <property type="entry name" value="PROKAR_LIPOPROTEIN"/>
    <property type="match status" value="1"/>
</dbReference>